<comment type="caution">
    <text evidence="1">The sequence shown here is derived from an EMBL/GenBank/DDBJ whole genome shotgun (WGS) entry which is preliminary data.</text>
</comment>
<gene>
    <name evidence="1" type="ORF">GCM10023116_12070</name>
</gene>
<organism evidence="1 2">
    <name type="scientific">Kistimonas scapharcae</name>
    <dbReference type="NCBI Taxonomy" id="1036133"/>
    <lineage>
        <taxon>Bacteria</taxon>
        <taxon>Pseudomonadati</taxon>
        <taxon>Pseudomonadota</taxon>
        <taxon>Gammaproteobacteria</taxon>
        <taxon>Oceanospirillales</taxon>
        <taxon>Endozoicomonadaceae</taxon>
        <taxon>Kistimonas</taxon>
    </lineage>
</organism>
<dbReference type="RefSeq" id="WP_345194661.1">
    <property type="nucleotide sequence ID" value="NZ_BAABFL010000112.1"/>
</dbReference>
<proteinExistence type="predicted"/>
<reference evidence="2" key="1">
    <citation type="journal article" date="2019" name="Int. J. Syst. Evol. Microbiol.">
        <title>The Global Catalogue of Microorganisms (GCM) 10K type strain sequencing project: providing services to taxonomists for standard genome sequencing and annotation.</title>
        <authorList>
            <consortium name="The Broad Institute Genomics Platform"/>
            <consortium name="The Broad Institute Genome Sequencing Center for Infectious Disease"/>
            <person name="Wu L."/>
            <person name="Ma J."/>
        </authorList>
    </citation>
    <scope>NUCLEOTIDE SEQUENCE [LARGE SCALE GENOMIC DNA]</scope>
    <source>
        <strain evidence="2">JCM 17805</strain>
    </source>
</reference>
<accession>A0ABP8UYB9</accession>
<evidence type="ECO:0000313" key="1">
    <source>
        <dbReference type="EMBL" id="GAA4648933.1"/>
    </source>
</evidence>
<dbReference type="Proteomes" id="UP001500604">
    <property type="component" value="Unassembled WGS sequence"/>
</dbReference>
<name>A0ABP8UYB9_9GAMM</name>
<sequence>MPHISSRPETIRFSLTKISLLLLLGLLGGCSSMVFNVATEYTQTYAEDVAMPYVMTISDPAMGCAMGDAMTPALMSMGTFNRGASKLGVMSYMSSALCAESQAREQELRYQRALLRDDRIEAQDARIMVKRAWAVAADRQYQAWHHLSQYYGEPGAGCPGLESSQDELVWLLGLIGGLQAVNSDIRSTEGRIPRSIAARVERSAQCLDSQAWWGVPKAIRATLWVMIPGVVPEGEDPWRRLQEASDVGADSGVRLANIFHAMAAVSVGDEALVRQLIRDHAQAEKRRLPDPDYQLLDAMAHEQMLGISDALWTAATGKRTPTGAFGRFWDDKQDTVETIDINDLL</sequence>
<dbReference type="PROSITE" id="PS51257">
    <property type="entry name" value="PROKAR_LIPOPROTEIN"/>
    <property type="match status" value="1"/>
</dbReference>
<dbReference type="EMBL" id="BAABFL010000112">
    <property type="protein sequence ID" value="GAA4648933.1"/>
    <property type="molecule type" value="Genomic_DNA"/>
</dbReference>
<evidence type="ECO:0000313" key="2">
    <source>
        <dbReference type="Proteomes" id="UP001500604"/>
    </source>
</evidence>
<protein>
    <submittedName>
        <fullName evidence="1">Uncharacterized protein</fullName>
    </submittedName>
</protein>
<keyword evidence="2" id="KW-1185">Reference proteome</keyword>